<dbReference type="InterPro" id="IPR051822">
    <property type="entry name" value="Glycosyl_Hydrolase_84"/>
</dbReference>
<dbReference type="InterPro" id="IPR011496">
    <property type="entry name" value="O-GlcNAcase_cat"/>
</dbReference>
<dbReference type="Proteomes" id="UP001626537">
    <property type="component" value="Chromosome"/>
</dbReference>
<accession>A0ABZ0I534</accession>
<sequence>MTADKPMLGVLEGFYGRPWSEASRLLMAWWLPAIGIDAYLYAPKADAYLRKAWQRSWPRSEREHLMAVGRRCAQSKLSFQVGLSPFELYLDYNRATQRALKTKVGEIRDLGVTGLAVLFDDMPGDLDSLAARQAEICADIRHWVSDTDMALRVCPSYYSDDPVLDEIFGQRPEGYVKSLYEQLDSAYEVFWTGPAVCSESISPADLEAVHRDCGGQVAIWDNYPVNDSRARSPHLYVQQLSGRSADIGDLIASHWCNAMNQPALSLPALSSLPALYSRLSELAPEALGEAGINDQLIDACRALGERRLDELSSEQRKELDSLATAESVAAQELRDWLSGGYEFDPECLTC</sequence>
<comment type="similarity">
    <text evidence="3">Belongs to the glycosyl hydrolase 84 family.</text>
</comment>
<evidence type="ECO:0000256" key="3">
    <source>
        <dbReference type="PROSITE-ProRule" id="PRU01353"/>
    </source>
</evidence>
<evidence type="ECO:0000259" key="4">
    <source>
        <dbReference type="PROSITE" id="PS52009"/>
    </source>
</evidence>
<dbReference type="PANTHER" id="PTHR13170">
    <property type="entry name" value="O-GLCNACASE"/>
    <property type="match status" value="1"/>
</dbReference>
<dbReference type="EMBL" id="CP136864">
    <property type="protein sequence ID" value="WOJ94158.1"/>
    <property type="molecule type" value="Genomic_DNA"/>
</dbReference>
<keyword evidence="1 3" id="KW-0378">Hydrolase</keyword>
<proteinExistence type="inferred from homology"/>
<evidence type="ECO:0000256" key="1">
    <source>
        <dbReference type="ARBA" id="ARBA00022801"/>
    </source>
</evidence>
<evidence type="ECO:0000313" key="5">
    <source>
        <dbReference type="EMBL" id="WOJ94158.1"/>
    </source>
</evidence>
<dbReference type="RefSeq" id="WP_407348796.1">
    <property type="nucleotide sequence ID" value="NZ_CP136864.1"/>
</dbReference>
<dbReference type="PANTHER" id="PTHR13170:SF16">
    <property type="entry name" value="PROTEIN O-GLCNACASE"/>
    <property type="match status" value="1"/>
</dbReference>
<name>A0ABZ0I534_9GAMM</name>
<evidence type="ECO:0000313" key="6">
    <source>
        <dbReference type="Proteomes" id="UP001626537"/>
    </source>
</evidence>
<dbReference type="PROSITE" id="PS52009">
    <property type="entry name" value="GH84"/>
    <property type="match status" value="1"/>
</dbReference>
<dbReference type="InterPro" id="IPR017853">
    <property type="entry name" value="GH"/>
</dbReference>
<protein>
    <submittedName>
        <fullName evidence="5">Beta-N-acetylglucosaminidase domain-containing protein</fullName>
    </submittedName>
</protein>
<evidence type="ECO:0000256" key="2">
    <source>
        <dbReference type="ARBA" id="ARBA00023295"/>
    </source>
</evidence>
<dbReference type="Pfam" id="PF07555">
    <property type="entry name" value="NAGidase"/>
    <property type="match status" value="1"/>
</dbReference>
<feature type="domain" description="GH84" evidence="4">
    <location>
        <begin position="6"/>
        <end position="280"/>
    </location>
</feature>
<reference evidence="5 6" key="1">
    <citation type="submission" date="2023-10" db="EMBL/GenBank/DDBJ databases">
        <title>Two novel species belonging to the OM43/NOR5 clade.</title>
        <authorList>
            <person name="Park M."/>
        </authorList>
    </citation>
    <scope>NUCLEOTIDE SEQUENCE [LARGE SCALE GENOMIC DNA]</scope>
    <source>
        <strain evidence="5 6">IMCC43200</strain>
    </source>
</reference>
<feature type="active site" description="Proton donor" evidence="3">
    <location>
        <position position="121"/>
    </location>
</feature>
<organism evidence="5 6">
    <name type="scientific">Congregibacter variabilis</name>
    <dbReference type="NCBI Taxonomy" id="3081200"/>
    <lineage>
        <taxon>Bacteria</taxon>
        <taxon>Pseudomonadati</taxon>
        <taxon>Pseudomonadota</taxon>
        <taxon>Gammaproteobacteria</taxon>
        <taxon>Cellvibrionales</taxon>
        <taxon>Halieaceae</taxon>
        <taxon>Congregibacter</taxon>
    </lineage>
</organism>
<keyword evidence="2 3" id="KW-0326">Glycosidase</keyword>
<gene>
    <name evidence="5" type="ORF">R0135_03070</name>
</gene>
<keyword evidence="6" id="KW-1185">Reference proteome</keyword>
<dbReference type="Gene3D" id="3.20.20.80">
    <property type="entry name" value="Glycosidases"/>
    <property type="match status" value="1"/>
</dbReference>
<dbReference type="SUPFAM" id="SSF51445">
    <property type="entry name" value="(Trans)glycosidases"/>
    <property type="match status" value="1"/>
</dbReference>